<keyword evidence="3" id="KW-1185">Reference proteome</keyword>
<dbReference type="RefSeq" id="WP_259502541.1">
    <property type="nucleotide sequence ID" value="NZ_JARBWL010000002.1"/>
</dbReference>
<organism evidence="2 3">
    <name type="scientific">Pseudomonas fungipugnans</name>
    <dbReference type="NCBI Taxonomy" id="3024217"/>
    <lineage>
        <taxon>Bacteria</taxon>
        <taxon>Pseudomonadati</taxon>
        <taxon>Pseudomonadota</taxon>
        <taxon>Gammaproteobacteria</taxon>
        <taxon>Pseudomonadales</taxon>
        <taxon>Pseudomonadaceae</taxon>
        <taxon>Pseudomonas</taxon>
    </lineage>
</organism>
<evidence type="ECO:0000313" key="2">
    <source>
        <dbReference type="EMBL" id="MDI2595383.1"/>
    </source>
</evidence>
<reference evidence="2 3" key="1">
    <citation type="submission" date="2023-02" db="EMBL/GenBank/DDBJ databases">
        <title>Pseudomonas chrutzelriedensis sp. nov., a potently antifungal strain isolated from moss.</title>
        <authorList>
            <person name="Schnyder A."/>
            <person name="Kalawong R."/>
            <person name="Eberl L."/>
            <person name="Agnoli K."/>
        </authorList>
    </citation>
    <scope>NUCLEOTIDE SEQUENCE [LARGE SCALE GENOMIC DNA]</scope>
    <source>
        <strain evidence="2 3">681</strain>
    </source>
</reference>
<dbReference type="Proteomes" id="UP001159100">
    <property type="component" value="Unassembled WGS sequence"/>
</dbReference>
<sequence length="195" mass="20815">MTDQTKSRVSSKNTAETKPPLPTIVDPKEGSTHTLGRVLIEGSCSHGAAVEILNHDNSKLGDAKVKGQIWSYSRNWDAGTKHVKARQIVNGVASDPTAQRLFYVSAPRTAPTITSPKDGSRHPVGNVKIEGTCASGTTAVNVLNHDSSLLGKAKVDGTRWTYDRAWEAGDKHVKATEVVNGVTSDPSAMIEFIVG</sequence>
<evidence type="ECO:0000313" key="3">
    <source>
        <dbReference type="Proteomes" id="UP001159100"/>
    </source>
</evidence>
<proteinExistence type="predicted"/>
<dbReference type="EMBL" id="JARBWL010000002">
    <property type="protein sequence ID" value="MDI2595383.1"/>
    <property type="molecule type" value="Genomic_DNA"/>
</dbReference>
<accession>A0ABT6QWU3</accession>
<feature type="compositionally biased region" description="Polar residues" evidence="1">
    <location>
        <begin position="1"/>
        <end position="16"/>
    </location>
</feature>
<comment type="caution">
    <text evidence="2">The sequence shown here is derived from an EMBL/GenBank/DDBJ whole genome shotgun (WGS) entry which is preliminary data.</text>
</comment>
<name>A0ABT6QWU3_9PSED</name>
<feature type="region of interest" description="Disordered" evidence="1">
    <location>
        <begin position="1"/>
        <end position="30"/>
    </location>
</feature>
<evidence type="ECO:0000256" key="1">
    <source>
        <dbReference type="SAM" id="MobiDB-lite"/>
    </source>
</evidence>
<protein>
    <submittedName>
        <fullName evidence="2">Uncharacterized protein</fullName>
    </submittedName>
</protein>
<gene>
    <name evidence="2" type="ORF">POF45_28755</name>
</gene>